<name>A0A5N6E6T3_9EURO</name>
<dbReference type="Proteomes" id="UP000326799">
    <property type="component" value="Unassembled WGS sequence"/>
</dbReference>
<accession>A0A5N6E6T3</accession>
<evidence type="ECO:0000313" key="2">
    <source>
        <dbReference type="EMBL" id="KAB8213078.1"/>
    </source>
</evidence>
<feature type="region of interest" description="Disordered" evidence="1">
    <location>
        <begin position="99"/>
        <end position="125"/>
    </location>
</feature>
<keyword evidence="3" id="KW-1185">Reference proteome</keyword>
<sequence>MPRHIASSVLLSEDSIAPSSSASQIFTADAQSVTEIVSFSSISAPPPQLDLVRTQQRKQVIQYPTEPEKLVVFETWWDRSPFAYRRREAGKIRLKWDAKERKSSVWDDFSQGAEFPSGDPKEQAQ</sequence>
<evidence type="ECO:0000313" key="3">
    <source>
        <dbReference type="Proteomes" id="UP000326799"/>
    </source>
</evidence>
<protein>
    <submittedName>
        <fullName evidence="2">Uncharacterized protein</fullName>
    </submittedName>
</protein>
<dbReference type="EMBL" id="ML733714">
    <property type="protein sequence ID" value="KAB8213078.1"/>
    <property type="molecule type" value="Genomic_DNA"/>
</dbReference>
<gene>
    <name evidence="2" type="ORF">BDV33DRAFT_210556</name>
</gene>
<dbReference type="AlphaFoldDB" id="A0A5N6E6T3"/>
<reference evidence="2 3" key="1">
    <citation type="submission" date="2019-04" db="EMBL/GenBank/DDBJ databases">
        <title>Fungal friends and foes A comparative genomics study of 23 Aspergillus species from section Flavi.</title>
        <authorList>
            <consortium name="DOE Joint Genome Institute"/>
            <person name="Kjaerbolling I."/>
            <person name="Vesth T.C."/>
            <person name="Frisvad J.C."/>
            <person name="Nybo J.L."/>
            <person name="Theobald S."/>
            <person name="Kildgaard S."/>
            <person name="Petersen T.I."/>
            <person name="Kuo A."/>
            <person name="Sato A."/>
            <person name="Lyhne E.K."/>
            <person name="Kogle M.E."/>
            <person name="Wiebenga A."/>
            <person name="Kun R.S."/>
            <person name="Lubbers R.J."/>
            <person name="Makela M.R."/>
            <person name="Barry K."/>
            <person name="Chovatia M."/>
            <person name="Clum A."/>
            <person name="Daum C."/>
            <person name="Haridas S."/>
            <person name="He G."/>
            <person name="LaButti K."/>
            <person name="Lipzen A."/>
            <person name="Mondo S."/>
            <person name="Pangilinan J."/>
            <person name="Riley R."/>
            <person name="Salamov A."/>
            <person name="Simmons B.A."/>
            <person name="Magnuson J.K."/>
            <person name="Henrissat B."/>
            <person name="Mortensen U.H."/>
            <person name="Larsen T.O."/>
            <person name="De vries R.P."/>
            <person name="Grigoriev I.V."/>
            <person name="Machida M."/>
            <person name="Baker S.E."/>
            <person name="Andersen M.R."/>
        </authorList>
    </citation>
    <scope>NUCLEOTIDE SEQUENCE [LARGE SCALE GENOMIC DNA]</scope>
    <source>
        <strain evidence="2 3">CBS 126849</strain>
    </source>
</reference>
<evidence type="ECO:0000256" key="1">
    <source>
        <dbReference type="SAM" id="MobiDB-lite"/>
    </source>
</evidence>
<organism evidence="2 3">
    <name type="scientific">Aspergillus novoparasiticus</name>
    <dbReference type="NCBI Taxonomy" id="986946"/>
    <lineage>
        <taxon>Eukaryota</taxon>
        <taxon>Fungi</taxon>
        <taxon>Dikarya</taxon>
        <taxon>Ascomycota</taxon>
        <taxon>Pezizomycotina</taxon>
        <taxon>Eurotiomycetes</taxon>
        <taxon>Eurotiomycetidae</taxon>
        <taxon>Eurotiales</taxon>
        <taxon>Aspergillaceae</taxon>
        <taxon>Aspergillus</taxon>
        <taxon>Aspergillus subgen. Circumdati</taxon>
    </lineage>
</organism>
<proteinExistence type="predicted"/>